<keyword evidence="5 6" id="KW-0472">Membrane</keyword>
<dbReference type="EMBL" id="OCNJ01000003">
    <property type="protein sequence ID" value="SOD93481.1"/>
    <property type="molecule type" value="Genomic_DNA"/>
</dbReference>
<dbReference type="Gene3D" id="1.20.81.30">
    <property type="entry name" value="Type II secretion system (T2SS), domain F"/>
    <property type="match status" value="1"/>
</dbReference>
<dbReference type="PANTHER" id="PTHR35007:SF1">
    <property type="entry name" value="PILUS ASSEMBLY PROTEIN"/>
    <property type="match status" value="1"/>
</dbReference>
<evidence type="ECO:0000259" key="7">
    <source>
        <dbReference type="Pfam" id="PF00482"/>
    </source>
</evidence>
<feature type="domain" description="Type II secretion system protein GspF" evidence="7">
    <location>
        <begin position="155"/>
        <end position="278"/>
    </location>
</feature>
<evidence type="ECO:0000256" key="4">
    <source>
        <dbReference type="ARBA" id="ARBA00022989"/>
    </source>
</evidence>
<dbReference type="GO" id="GO:0005886">
    <property type="term" value="C:plasma membrane"/>
    <property type="evidence" value="ECO:0007669"/>
    <property type="project" value="UniProtKB-SubCell"/>
</dbReference>
<evidence type="ECO:0000256" key="1">
    <source>
        <dbReference type="ARBA" id="ARBA00004651"/>
    </source>
</evidence>
<dbReference type="Pfam" id="PF00482">
    <property type="entry name" value="T2SSF"/>
    <property type="match status" value="1"/>
</dbReference>
<keyword evidence="3 6" id="KW-0812">Transmembrane</keyword>
<evidence type="ECO:0000313" key="9">
    <source>
        <dbReference type="Proteomes" id="UP000219621"/>
    </source>
</evidence>
<feature type="transmembrane region" description="Helical" evidence="6">
    <location>
        <begin position="94"/>
        <end position="112"/>
    </location>
</feature>
<evidence type="ECO:0000256" key="2">
    <source>
        <dbReference type="ARBA" id="ARBA00022475"/>
    </source>
</evidence>
<name>A0A286GDA3_9PROT</name>
<organism evidence="8 9">
    <name type="scientific">Caenispirillum bisanense</name>
    <dbReference type="NCBI Taxonomy" id="414052"/>
    <lineage>
        <taxon>Bacteria</taxon>
        <taxon>Pseudomonadati</taxon>
        <taxon>Pseudomonadota</taxon>
        <taxon>Alphaproteobacteria</taxon>
        <taxon>Rhodospirillales</taxon>
        <taxon>Novispirillaceae</taxon>
        <taxon>Caenispirillum</taxon>
    </lineage>
</organism>
<dbReference type="OrthoDB" id="9803381at2"/>
<reference evidence="8 9" key="1">
    <citation type="submission" date="2017-09" db="EMBL/GenBank/DDBJ databases">
        <authorList>
            <person name="Ehlers B."/>
            <person name="Leendertz F.H."/>
        </authorList>
    </citation>
    <scope>NUCLEOTIDE SEQUENCE [LARGE SCALE GENOMIC DNA]</scope>
    <source>
        <strain evidence="8 9">USBA 140</strain>
    </source>
</reference>
<dbReference type="PANTHER" id="PTHR35007">
    <property type="entry name" value="INTEGRAL MEMBRANE PROTEIN-RELATED"/>
    <property type="match status" value="1"/>
</dbReference>
<feature type="transmembrane region" description="Helical" evidence="6">
    <location>
        <begin position="6"/>
        <end position="30"/>
    </location>
</feature>
<accession>A0A286GDA3</accession>
<keyword evidence="4 6" id="KW-1133">Transmembrane helix</keyword>
<evidence type="ECO:0000256" key="6">
    <source>
        <dbReference type="SAM" id="Phobius"/>
    </source>
</evidence>
<gene>
    <name evidence="8" type="ORF">SAMN05421508_10384</name>
</gene>
<protein>
    <submittedName>
        <fullName evidence="8">Tight adherence protein B</fullName>
    </submittedName>
</protein>
<dbReference type="Proteomes" id="UP000219621">
    <property type="component" value="Unassembled WGS sequence"/>
</dbReference>
<evidence type="ECO:0000256" key="5">
    <source>
        <dbReference type="ARBA" id="ARBA00023136"/>
    </source>
</evidence>
<keyword evidence="2" id="KW-1003">Cell membrane</keyword>
<sequence length="322" mass="34318">MVFDSLTIAGIALSLAMLLALDALLGAIGGRRQRRAVNRRLQMRADGRGSEDILTTLRRQGPDGDGSLLAGLAPVRRLGAMLSAAGVPLSPVRLALLMAAAGAGITLLLIAVQRLDPLSALAFGGGLGCVLPLIALKVAAARRIRRFNAQLPDALDMVVRSLRAGHPTTAALKLVAEQMPDPIGSEFGLVVDEMTYGMDLREALESMSRRLPSHDLHFMISAIRLQSTSGGNLTEVLGSLARVIRERGRFGLRVKALSAQARFSAWGITAAPFFVFGALKLARPNYFDGVAEDPLFDPMLGGALVGLMLGVAIIFKLVRFRY</sequence>
<feature type="transmembrane region" description="Helical" evidence="6">
    <location>
        <begin position="118"/>
        <end position="136"/>
    </location>
</feature>
<comment type="subcellular location">
    <subcellularLocation>
        <location evidence="1">Cell membrane</location>
        <topology evidence="1">Multi-pass membrane protein</topology>
    </subcellularLocation>
</comment>
<dbReference type="InterPro" id="IPR042094">
    <property type="entry name" value="T2SS_GspF_sf"/>
</dbReference>
<dbReference type="AlphaFoldDB" id="A0A286GDA3"/>
<feature type="transmembrane region" description="Helical" evidence="6">
    <location>
        <begin position="299"/>
        <end position="318"/>
    </location>
</feature>
<evidence type="ECO:0000313" key="8">
    <source>
        <dbReference type="EMBL" id="SOD93481.1"/>
    </source>
</evidence>
<evidence type="ECO:0000256" key="3">
    <source>
        <dbReference type="ARBA" id="ARBA00022692"/>
    </source>
</evidence>
<dbReference type="RefSeq" id="WP_097278455.1">
    <property type="nucleotide sequence ID" value="NZ_OCNJ01000003.1"/>
</dbReference>
<feature type="transmembrane region" description="Helical" evidence="6">
    <location>
        <begin position="263"/>
        <end position="279"/>
    </location>
</feature>
<keyword evidence="9" id="KW-1185">Reference proteome</keyword>
<proteinExistence type="predicted"/>
<dbReference type="InterPro" id="IPR018076">
    <property type="entry name" value="T2SS_GspF_dom"/>
</dbReference>